<evidence type="ECO:0000256" key="4">
    <source>
        <dbReference type="ARBA" id="ARBA00022989"/>
    </source>
</evidence>
<dbReference type="Pfam" id="PF00083">
    <property type="entry name" value="Sugar_tr"/>
    <property type="match status" value="1"/>
</dbReference>
<evidence type="ECO:0000313" key="8">
    <source>
        <dbReference type="EMBL" id="KAH0551157.1"/>
    </source>
</evidence>
<evidence type="ECO:0000313" key="9">
    <source>
        <dbReference type="Proteomes" id="UP000750711"/>
    </source>
</evidence>
<dbReference type="Proteomes" id="UP000750711">
    <property type="component" value="Unassembled WGS sequence"/>
</dbReference>
<reference evidence="8" key="1">
    <citation type="submission" date="2021-03" db="EMBL/GenBank/DDBJ databases">
        <title>Comparative genomics and phylogenomic investigation of the class Geoglossomycetes provide insights into ecological specialization and systematics.</title>
        <authorList>
            <person name="Melie T."/>
            <person name="Pirro S."/>
            <person name="Miller A.N."/>
            <person name="Quandt A."/>
        </authorList>
    </citation>
    <scope>NUCLEOTIDE SEQUENCE</scope>
    <source>
        <strain evidence="8">CAQ_001_2017</strain>
    </source>
</reference>
<keyword evidence="2" id="KW-0813">Transport</keyword>
<evidence type="ECO:0000256" key="6">
    <source>
        <dbReference type="SAM" id="Phobius"/>
    </source>
</evidence>
<sequence>MAWTLLAAGFCFYIKGKQGAHLGLVTFFIYLFDVFYSPGEGPVPFTYSAEAFPLYYREMGMSFAVAVNLLFAGVLSLTFPSMLKKFTPQGAFGFYAFLNVVSFILIFFFVPETKLRTLEDLDGIFSVSTRKFARHQLKEELPYWWKGITGRERVEPEPLYTAVNLQNA</sequence>
<dbReference type="InterPro" id="IPR036259">
    <property type="entry name" value="MFS_trans_sf"/>
</dbReference>
<dbReference type="GO" id="GO:0022857">
    <property type="term" value="F:transmembrane transporter activity"/>
    <property type="evidence" value="ECO:0007669"/>
    <property type="project" value="InterPro"/>
</dbReference>
<evidence type="ECO:0000256" key="2">
    <source>
        <dbReference type="ARBA" id="ARBA00022448"/>
    </source>
</evidence>
<comment type="caution">
    <text evidence="8">The sequence shown here is derived from an EMBL/GenBank/DDBJ whole genome shotgun (WGS) entry which is preliminary data.</text>
</comment>
<dbReference type="PROSITE" id="PS50850">
    <property type="entry name" value="MFS"/>
    <property type="match status" value="1"/>
</dbReference>
<dbReference type="InterPro" id="IPR020846">
    <property type="entry name" value="MFS_dom"/>
</dbReference>
<accession>A0A9P8L6U0</accession>
<feature type="transmembrane region" description="Helical" evidence="6">
    <location>
        <begin position="59"/>
        <end position="79"/>
    </location>
</feature>
<keyword evidence="9" id="KW-1185">Reference proteome</keyword>
<feature type="domain" description="Major facilitator superfamily (MFS) profile" evidence="7">
    <location>
        <begin position="1"/>
        <end position="114"/>
    </location>
</feature>
<keyword evidence="5 6" id="KW-0472">Membrane</keyword>
<feature type="transmembrane region" description="Helical" evidence="6">
    <location>
        <begin position="20"/>
        <end position="39"/>
    </location>
</feature>
<dbReference type="PANTHER" id="PTHR48020">
    <property type="entry name" value="PROTON MYO-INOSITOL COTRANSPORTER"/>
    <property type="match status" value="1"/>
</dbReference>
<dbReference type="PANTHER" id="PTHR48020:SF40">
    <property type="entry name" value="MAJOR FACILITATOR SUPERFAMILY (MFS) PROFILE DOMAIN-CONTAINING PROTEIN"/>
    <property type="match status" value="1"/>
</dbReference>
<dbReference type="Gene3D" id="1.20.1250.20">
    <property type="entry name" value="MFS general substrate transporter like domains"/>
    <property type="match status" value="1"/>
</dbReference>
<dbReference type="GO" id="GO:0016020">
    <property type="term" value="C:membrane"/>
    <property type="evidence" value="ECO:0007669"/>
    <property type="project" value="UniProtKB-SubCell"/>
</dbReference>
<dbReference type="InterPro" id="IPR050814">
    <property type="entry name" value="Myo-inositol_Transporter"/>
</dbReference>
<feature type="transmembrane region" description="Helical" evidence="6">
    <location>
        <begin position="91"/>
        <end position="110"/>
    </location>
</feature>
<dbReference type="InterPro" id="IPR005828">
    <property type="entry name" value="MFS_sugar_transport-like"/>
</dbReference>
<evidence type="ECO:0000256" key="5">
    <source>
        <dbReference type="ARBA" id="ARBA00023136"/>
    </source>
</evidence>
<evidence type="ECO:0000256" key="3">
    <source>
        <dbReference type="ARBA" id="ARBA00022692"/>
    </source>
</evidence>
<organism evidence="8 9">
    <name type="scientific">Trichoglossum hirsutum</name>
    <dbReference type="NCBI Taxonomy" id="265104"/>
    <lineage>
        <taxon>Eukaryota</taxon>
        <taxon>Fungi</taxon>
        <taxon>Dikarya</taxon>
        <taxon>Ascomycota</taxon>
        <taxon>Pezizomycotina</taxon>
        <taxon>Geoglossomycetes</taxon>
        <taxon>Geoglossales</taxon>
        <taxon>Geoglossaceae</taxon>
        <taxon>Trichoglossum</taxon>
    </lineage>
</organism>
<keyword evidence="3 6" id="KW-0812">Transmembrane</keyword>
<gene>
    <name evidence="8" type="ORF">GP486_007506</name>
</gene>
<comment type="subcellular location">
    <subcellularLocation>
        <location evidence="1">Membrane</location>
        <topology evidence="1">Multi-pass membrane protein</topology>
    </subcellularLocation>
</comment>
<dbReference type="AlphaFoldDB" id="A0A9P8L6U0"/>
<dbReference type="EMBL" id="JAGHQM010002161">
    <property type="protein sequence ID" value="KAH0551157.1"/>
    <property type="molecule type" value="Genomic_DNA"/>
</dbReference>
<name>A0A9P8L6U0_9PEZI</name>
<evidence type="ECO:0000259" key="7">
    <source>
        <dbReference type="PROSITE" id="PS50850"/>
    </source>
</evidence>
<evidence type="ECO:0000256" key="1">
    <source>
        <dbReference type="ARBA" id="ARBA00004141"/>
    </source>
</evidence>
<proteinExistence type="predicted"/>
<dbReference type="SUPFAM" id="SSF103473">
    <property type="entry name" value="MFS general substrate transporter"/>
    <property type="match status" value="1"/>
</dbReference>
<protein>
    <recommendedName>
        <fullName evidence="7">Major facilitator superfamily (MFS) profile domain-containing protein</fullName>
    </recommendedName>
</protein>
<keyword evidence="4 6" id="KW-1133">Transmembrane helix</keyword>